<dbReference type="EMBL" id="ACCL02000008">
    <property type="protein sequence ID" value="EET60866.1"/>
    <property type="molecule type" value="Genomic_DNA"/>
</dbReference>
<evidence type="ECO:0000313" key="2">
    <source>
        <dbReference type="Proteomes" id="UP000005561"/>
    </source>
</evidence>
<accession>C6LE83</accession>
<protein>
    <submittedName>
        <fullName evidence="1">Uncharacterized protein</fullName>
    </submittedName>
</protein>
<organism evidence="1 2">
    <name type="scientific">Marvinbryantia formatexigens DSM 14469</name>
    <dbReference type="NCBI Taxonomy" id="478749"/>
    <lineage>
        <taxon>Bacteria</taxon>
        <taxon>Bacillati</taxon>
        <taxon>Bacillota</taxon>
        <taxon>Clostridia</taxon>
        <taxon>Lachnospirales</taxon>
        <taxon>Lachnospiraceae</taxon>
        <taxon>Marvinbryantia</taxon>
    </lineage>
</organism>
<name>C6LE83_9FIRM</name>
<dbReference type="Proteomes" id="UP000005561">
    <property type="component" value="Unassembled WGS sequence"/>
</dbReference>
<evidence type="ECO:0000313" key="1">
    <source>
        <dbReference type="EMBL" id="EET60866.1"/>
    </source>
</evidence>
<comment type="caution">
    <text evidence="1">The sequence shown here is derived from an EMBL/GenBank/DDBJ whole genome shotgun (WGS) entry which is preliminary data.</text>
</comment>
<gene>
    <name evidence="1" type="ORF">BRYFOR_06932</name>
</gene>
<reference evidence="1" key="1">
    <citation type="submission" date="2009-07" db="EMBL/GenBank/DDBJ databases">
        <authorList>
            <person name="Weinstock G."/>
            <person name="Sodergren E."/>
            <person name="Clifton S."/>
            <person name="Fulton L."/>
            <person name="Fulton B."/>
            <person name="Courtney L."/>
            <person name="Fronick C."/>
            <person name="Harrison M."/>
            <person name="Strong C."/>
            <person name="Farmer C."/>
            <person name="Delahaunty K."/>
            <person name="Markovic C."/>
            <person name="Hall O."/>
            <person name="Minx P."/>
            <person name="Tomlinson C."/>
            <person name="Mitreva M."/>
            <person name="Nelson J."/>
            <person name="Hou S."/>
            <person name="Wollam A."/>
            <person name="Pepin K.H."/>
            <person name="Johnson M."/>
            <person name="Bhonagiri V."/>
            <person name="Nash W.E."/>
            <person name="Warren W."/>
            <person name="Chinwalla A."/>
            <person name="Mardis E.R."/>
            <person name="Wilson R.K."/>
        </authorList>
    </citation>
    <scope>NUCLEOTIDE SEQUENCE [LARGE SCALE GENOMIC DNA]</scope>
    <source>
        <strain evidence="1">DSM 14469</strain>
    </source>
</reference>
<sequence length="44" mass="5110">MIFVWSLKFYHKPVRSCSILSKKKARFYAGCGVSQTPNIFNTVR</sequence>
<dbReference type="AlphaFoldDB" id="C6LE83"/>
<keyword evidence="2" id="KW-1185">Reference proteome</keyword>
<proteinExistence type="predicted"/>